<accession>A0A284S2A2</accession>
<name>A0A284S2A2_ARMOS</name>
<feature type="compositionally biased region" description="Acidic residues" evidence="1">
    <location>
        <begin position="9"/>
        <end position="31"/>
    </location>
</feature>
<organism evidence="2 3">
    <name type="scientific">Armillaria ostoyae</name>
    <name type="common">Armillaria root rot fungus</name>
    <dbReference type="NCBI Taxonomy" id="47428"/>
    <lineage>
        <taxon>Eukaryota</taxon>
        <taxon>Fungi</taxon>
        <taxon>Dikarya</taxon>
        <taxon>Basidiomycota</taxon>
        <taxon>Agaricomycotina</taxon>
        <taxon>Agaricomycetes</taxon>
        <taxon>Agaricomycetidae</taxon>
        <taxon>Agaricales</taxon>
        <taxon>Marasmiineae</taxon>
        <taxon>Physalacriaceae</taxon>
        <taxon>Armillaria</taxon>
    </lineage>
</organism>
<evidence type="ECO:0000256" key="1">
    <source>
        <dbReference type="SAM" id="MobiDB-lite"/>
    </source>
</evidence>
<dbReference type="EMBL" id="FUEG01000027">
    <property type="protein sequence ID" value="SJL15153.1"/>
    <property type="molecule type" value="Genomic_DNA"/>
</dbReference>
<dbReference type="AlphaFoldDB" id="A0A284S2A2"/>
<evidence type="ECO:0000313" key="2">
    <source>
        <dbReference type="EMBL" id="SJL15153.1"/>
    </source>
</evidence>
<proteinExistence type="predicted"/>
<dbReference type="STRING" id="47428.A0A284S2A2"/>
<protein>
    <recommendedName>
        <fullName evidence="4">Chromatin elongation factor SPT5</fullName>
    </recommendedName>
</protein>
<dbReference type="Proteomes" id="UP000219338">
    <property type="component" value="Unassembled WGS sequence"/>
</dbReference>
<dbReference type="OrthoDB" id="3048815at2759"/>
<keyword evidence="3" id="KW-1185">Reference proteome</keyword>
<sequence length="763" mass="87008">MAQRFSEFLDLEAIDSEDQDYPEEDDGAEDFDDFVDDELDIADTCIVSPSQLVDDGEHEVQSDAEIEEYLSELHERSRKRRRVDDESLGGDLYRMRSVGGSEPMPIWRVRCKRGSHRRLATVLLDDLKGAKGNDWDVATIFTLPHVRDWIYFENKGSKPNAAFRLQLLSYPSVMRTRNEPIFERVRLDEQVAILHAHMTRTAVDSGTWVILRSGAYRGEVGCVAAVHDWGLDVLVVPRFFPHEPWPNTRKRKRSESRHGLWRSGGVMGTPLATKQEVHGITKPSPMHKFEYDHQLLLIECYRDNVAPAKAMPLFILELFHLSSHPIVLAAEAQAPCPHEWYFHKGELVEVDDVSFAKVVGTVVATHTANVEVEMQGKDYVECLGGKQKGRMGFVQVLEDFHVIVLESNGSGMVNEFSSHRNSVGKRPTLVGTASSHDGQEVAHERRHFWLSSGGAPWLGTEVVIFPRGHPLHTHRGRVRDVICAQDNPSGLRLILILDRYNPALTNKEYTVDYEDVVETQTKLPLRLYNPLDPSQVAFSPSIAFIKSRRELQIKELMKSTVGPLSLERPPTPPTSTDEPYCAAWDPRSKTPPLINGNDSVATSSRLPEYVHQGHWTSDFRLTGYEFQVMIGGKRKMVYLQNTWDNARVEVYMRKGKTKSQRISAEVVEAMHPTTPRNYERWIVIKGPHTGKYVRSIRYEKNPNPKMPIWWTVAVVQPTSQGHDELLDEELHLICSDLCLEDEDEKSRNRNMQFSRNLREDGTH</sequence>
<feature type="region of interest" description="Disordered" evidence="1">
    <location>
        <begin position="1"/>
        <end position="31"/>
    </location>
</feature>
<gene>
    <name evidence="2" type="ORF">ARMOST_18638</name>
</gene>
<evidence type="ECO:0000313" key="3">
    <source>
        <dbReference type="Proteomes" id="UP000219338"/>
    </source>
</evidence>
<evidence type="ECO:0008006" key="4">
    <source>
        <dbReference type="Google" id="ProtNLM"/>
    </source>
</evidence>
<reference evidence="3" key="1">
    <citation type="journal article" date="2017" name="Nat. Ecol. Evol.">
        <title>Genome expansion and lineage-specific genetic innovations in the forest pathogenic fungi Armillaria.</title>
        <authorList>
            <person name="Sipos G."/>
            <person name="Prasanna A.N."/>
            <person name="Walter M.C."/>
            <person name="O'Connor E."/>
            <person name="Balint B."/>
            <person name="Krizsan K."/>
            <person name="Kiss B."/>
            <person name="Hess J."/>
            <person name="Varga T."/>
            <person name="Slot J."/>
            <person name="Riley R."/>
            <person name="Boka B."/>
            <person name="Rigling D."/>
            <person name="Barry K."/>
            <person name="Lee J."/>
            <person name="Mihaltcheva S."/>
            <person name="LaButti K."/>
            <person name="Lipzen A."/>
            <person name="Waldron R."/>
            <person name="Moloney N.M."/>
            <person name="Sperisen C."/>
            <person name="Kredics L."/>
            <person name="Vagvoelgyi C."/>
            <person name="Patrignani A."/>
            <person name="Fitzpatrick D."/>
            <person name="Nagy I."/>
            <person name="Doyle S."/>
            <person name="Anderson J.B."/>
            <person name="Grigoriev I.V."/>
            <person name="Gueldener U."/>
            <person name="Muensterkoetter M."/>
            <person name="Nagy L.G."/>
        </authorList>
    </citation>
    <scope>NUCLEOTIDE SEQUENCE [LARGE SCALE GENOMIC DNA]</scope>
    <source>
        <strain evidence="3">C18/9</strain>
    </source>
</reference>